<reference evidence="2" key="2">
    <citation type="submission" date="2025-08" db="UniProtKB">
        <authorList>
            <consortium name="RefSeq"/>
        </authorList>
    </citation>
    <scope>IDENTIFICATION</scope>
    <source>
        <tissue evidence="2">Leaf</tissue>
    </source>
</reference>
<dbReference type="Proteomes" id="UP000790787">
    <property type="component" value="Chromosome 22"/>
</dbReference>
<protein>
    <submittedName>
        <fullName evidence="2">Uncharacterized protein LOC142175883</fullName>
    </submittedName>
</protein>
<reference evidence="1" key="1">
    <citation type="journal article" date="2014" name="Nat. Commun.">
        <title>The tobacco genome sequence and its comparison with those of tomato and potato.</title>
        <authorList>
            <person name="Sierro N."/>
            <person name="Battey J.N."/>
            <person name="Ouadi S."/>
            <person name="Bakaher N."/>
            <person name="Bovet L."/>
            <person name="Willig A."/>
            <person name="Goepfert S."/>
            <person name="Peitsch M.C."/>
            <person name="Ivanov N.V."/>
        </authorList>
    </citation>
    <scope>NUCLEOTIDE SEQUENCE [LARGE SCALE GENOMIC DNA]</scope>
</reference>
<evidence type="ECO:0000313" key="2">
    <source>
        <dbReference type="RefSeq" id="XP_075098991.1"/>
    </source>
</evidence>
<evidence type="ECO:0000313" key="1">
    <source>
        <dbReference type="Proteomes" id="UP000790787"/>
    </source>
</evidence>
<sequence length="128" mass="14893">MQLDIEALEDNHTWSIVDLPPGKIPIGCRWVYRIKYKAYGEMDVHNAFLNEIFIEEKAGNDIVIILVYVDDLLITGNNQQLLCDIKADLKKRFKMKDLGELKFFLGIEFARFSASTCTVLRTLTWREH</sequence>
<organism evidence="1 2">
    <name type="scientific">Nicotiana tabacum</name>
    <name type="common">Common tobacco</name>
    <dbReference type="NCBI Taxonomy" id="4097"/>
    <lineage>
        <taxon>Eukaryota</taxon>
        <taxon>Viridiplantae</taxon>
        <taxon>Streptophyta</taxon>
        <taxon>Embryophyta</taxon>
        <taxon>Tracheophyta</taxon>
        <taxon>Spermatophyta</taxon>
        <taxon>Magnoliopsida</taxon>
        <taxon>eudicotyledons</taxon>
        <taxon>Gunneridae</taxon>
        <taxon>Pentapetalae</taxon>
        <taxon>asterids</taxon>
        <taxon>lamiids</taxon>
        <taxon>Solanales</taxon>
        <taxon>Solanaceae</taxon>
        <taxon>Nicotianoideae</taxon>
        <taxon>Nicotianeae</taxon>
        <taxon>Nicotiana</taxon>
    </lineage>
</organism>
<dbReference type="RefSeq" id="XP_075098991.1">
    <property type="nucleotide sequence ID" value="XM_075242890.1"/>
</dbReference>
<accession>A0AC58TP51</accession>
<keyword evidence="1" id="KW-1185">Reference proteome</keyword>
<proteinExistence type="predicted"/>
<name>A0AC58TP51_TOBAC</name>
<gene>
    <name evidence="2" type="primary">LOC142175883</name>
</gene>